<comment type="caution">
    <text evidence="2">The sequence shown here is derived from an EMBL/GenBank/DDBJ whole genome shotgun (WGS) entry which is preliminary data.</text>
</comment>
<evidence type="ECO:0000313" key="2">
    <source>
        <dbReference type="EMBL" id="MPC11897.1"/>
    </source>
</evidence>
<name>A0A5B7CQ26_PORTR</name>
<feature type="region of interest" description="Disordered" evidence="1">
    <location>
        <begin position="1"/>
        <end position="21"/>
    </location>
</feature>
<gene>
    <name evidence="2" type="ORF">E2C01_004572</name>
</gene>
<dbReference type="AlphaFoldDB" id="A0A5B7CQ26"/>
<keyword evidence="3" id="KW-1185">Reference proteome</keyword>
<reference evidence="2 3" key="1">
    <citation type="submission" date="2019-05" db="EMBL/GenBank/DDBJ databases">
        <title>Another draft genome of Portunus trituberculatus and its Hox gene families provides insights of decapod evolution.</title>
        <authorList>
            <person name="Jeong J.-H."/>
            <person name="Song I."/>
            <person name="Kim S."/>
            <person name="Choi T."/>
            <person name="Kim D."/>
            <person name="Ryu S."/>
            <person name="Kim W."/>
        </authorList>
    </citation>
    <scope>NUCLEOTIDE SEQUENCE [LARGE SCALE GENOMIC DNA]</scope>
    <source>
        <tissue evidence="2">Muscle</tissue>
    </source>
</reference>
<evidence type="ECO:0000313" key="3">
    <source>
        <dbReference type="Proteomes" id="UP000324222"/>
    </source>
</evidence>
<protein>
    <submittedName>
        <fullName evidence="2">Uncharacterized protein</fullName>
    </submittedName>
</protein>
<accession>A0A5B7CQ26</accession>
<proteinExistence type="predicted"/>
<feature type="compositionally biased region" description="Low complexity" evidence="1">
    <location>
        <begin position="1"/>
        <end position="13"/>
    </location>
</feature>
<evidence type="ECO:0000256" key="1">
    <source>
        <dbReference type="SAM" id="MobiDB-lite"/>
    </source>
</evidence>
<dbReference type="EMBL" id="VSRR010000186">
    <property type="protein sequence ID" value="MPC11897.1"/>
    <property type="molecule type" value="Genomic_DNA"/>
</dbReference>
<sequence length="92" mass="10165">MLTCPSSGLLVPSLGPPPPPSLGLSSSFSSFFYPPTIFSESLFLVCVPLRFLSPVGVDRLTRRWYVRNADGPLFSQPLVSFALHSRHFQRPS</sequence>
<dbReference type="Proteomes" id="UP000324222">
    <property type="component" value="Unassembled WGS sequence"/>
</dbReference>
<organism evidence="2 3">
    <name type="scientific">Portunus trituberculatus</name>
    <name type="common">Swimming crab</name>
    <name type="synonym">Neptunus trituberculatus</name>
    <dbReference type="NCBI Taxonomy" id="210409"/>
    <lineage>
        <taxon>Eukaryota</taxon>
        <taxon>Metazoa</taxon>
        <taxon>Ecdysozoa</taxon>
        <taxon>Arthropoda</taxon>
        <taxon>Crustacea</taxon>
        <taxon>Multicrustacea</taxon>
        <taxon>Malacostraca</taxon>
        <taxon>Eumalacostraca</taxon>
        <taxon>Eucarida</taxon>
        <taxon>Decapoda</taxon>
        <taxon>Pleocyemata</taxon>
        <taxon>Brachyura</taxon>
        <taxon>Eubrachyura</taxon>
        <taxon>Portunoidea</taxon>
        <taxon>Portunidae</taxon>
        <taxon>Portuninae</taxon>
        <taxon>Portunus</taxon>
    </lineage>
</organism>